<dbReference type="RefSeq" id="WP_074241973.1">
    <property type="nucleotide sequence ID" value="NZ_FSRA01000002.1"/>
</dbReference>
<keyword evidence="3" id="KW-0808">Transferase</keyword>
<dbReference type="AlphaFoldDB" id="A0A1N6JY12"/>
<proteinExistence type="predicted"/>
<dbReference type="SUPFAM" id="SSF53328">
    <property type="entry name" value="Formyltransferase"/>
    <property type="match status" value="1"/>
</dbReference>
<reference evidence="3 4" key="1">
    <citation type="submission" date="2016-11" db="EMBL/GenBank/DDBJ databases">
        <authorList>
            <person name="Jaros S."/>
            <person name="Januszkiewicz K."/>
            <person name="Wedrychowicz H."/>
        </authorList>
    </citation>
    <scope>NUCLEOTIDE SEQUENCE [LARGE SCALE GENOMIC DNA]</scope>
    <source>
        <strain evidence="3 4">DSM 24787</strain>
    </source>
</reference>
<evidence type="ECO:0000259" key="2">
    <source>
        <dbReference type="Pfam" id="PF21553"/>
    </source>
</evidence>
<organism evidence="3 4">
    <name type="scientific">Chitinophaga niabensis</name>
    <dbReference type="NCBI Taxonomy" id="536979"/>
    <lineage>
        <taxon>Bacteria</taxon>
        <taxon>Pseudomonadati</taxon>
        <taxon>Bacteroidota</taxon>
        <taxon>Chitinophagia</taxon>
        <taxon>Chitinophagales</taxon>
        <taxon>Chitinophagaceae</taxon>
        <taxon>Chitinophaga</taxon>
    </lineage>
</organism>
<dbReference type="InterPro" id="IPR011034">
    <property type="entry name" value="Formyl_transferase-like_C_sf"/>
</dbReference>
<dbReference type="GO" id="GO:0016740">
    <property type="term" value="F:transferase activity"/>
    <property type="evidence" value="ECO:0007669"/>
    <property type="project" value="UniProtKB-KW"/>
</dbReference>
<dbReference type="CDD" id="cd08821">
    <property type="entry name" value="FMT_core_like_1"/>
    <property type="match status" value="1"/>
</dbReference>
<dbReference type="Proteomes" id="UP000185003">
    <property type="component" value="Unassembled WGS sequence"/>
</dbReference>
<feature type="domain" description="Methionyl-tRNA formyltransferase-like C-terminal" evidence="2">
    <location>
        <begin position="162"/>
        <end position="219"/>
    </location>
</feature>
<dbReference type="SUPFAM" id="SSF50486">
    <property type="entry name" value="FMT C-terminal domain-like"/>
    <property type="match status" value="1"/>
</dbReference>
<evidence type="ECO:0000313" key="3">
    <source>
        <dbReference type="EMBL" id="SIO49119.1"/>
    </source>
</evidence>
<dbReference type="InterPro" id="IPR002376">
    <property type="entry name" value="Formyl_transf_N"/>
</dbReference>
<dbReference type="InterPro" id="IPR049355">
    <property type="entry name" value="Formyl_trans-like_C"/>
</dbReference>
<dbReference type="Pfam" id="PF00551">
    <property type="entry name" value="Formyl_trans_N"/>
    <property type="match status" value="1"/>
</dbReference>
<feature type="domain" description="Formyl transferase N-terminal" evidence="1">
    <location>
        <begin position="37"/>
        <end position="120"/>
    </location>
</feature>
<dbReference type="Pfam" id="PF21553">
    <property type="entry name" value="Formyl_trans_C_2"/>
    <property type="match status" value="1"/>
</dbReference>
<evidence type="ECO:0000313" key="4">
    <source>
        <dbReference type="Proteomes" id="UP000185003"/>
    </source>
</evidence>
<accession>A0A1N6JY12</accession>
<name>A0A1N6JY12_9BACT</name>
<dbReference type="STRING" id="536979.SAMN04488055_4659"/>
<dbReference type="InterPro" id="IPR036477">
    <property type="entry name" value="Formyl_transf_N_sf"/>
</dbReference>
<dbReference type="EMBL" id="FSRA01000002">
    <property type="protein sequence ID" value="SIO49119.1"/>
    <property type="molecule type" value="Genomic_DNA"/>
</dbReference>
<keyword evidence="4" id="KW-1185">Reference proteome</keyword>
<protein>
    <submittedName>
        <fullName evidence="3">Methionyl-tRNA formyltransferase</fullName>
    </submittedName>
</protein>
<sequence length="221" mass="25491">MKIVIANSNNIHKNMEQQLDSLLNPVFIHTKEELDPEWLKEMRPDYIFFLHWSDIIPAPVYTQFNCIVFHMTDLPYGRGGSPLQNLIVRGHDKTMLSAIKVEKGLDTGAVYLKKELSLLGTAEEIFIRASALMKEMIIKIVNDTLQPAAQTGEPVIFKRRKPEESNMATLTQLQEMFDHIRMLDAEGYPHAFIENEQFRFEFSRASLKKDSIIADVRIIKK</sequence>
<evidence type="ECO:0000259" key="1">
    <source>
        <dbReference type="Pfam" id="PF00551"/>
    </source>
</evidence>
<gene>
    <name evidence="3" type="ORF">SAMN04488055_4659</name>
</gene>
<dbReference type="OrthoDB" id="9802815at2"/>
<dbReference type="Gene3D" id="3.10.25.20">
    <property type="match status" value="1"/>
</dbReference>
<dbReference type="Gene3D" id="3.40.50.170">
    <property type="entry name" value="Formyl transferase, N-terminal domain"/>
    <property type="match status" value="1"/>
</dbReference>